<organism evidence="6 7">
    <name type="scientific">Vibrio paucivorans</name>
    <dbReference type="NCBI Taxonomy" id="2829489"/>
    <lineage>
        <taxon>Bacteria</taxon>
        <taxon>Pseudomonadati</taxon>
        <taxon>Pseudomonadota</taxon>
        <taxon>Gammaproteobacteria</taxon>
        <taxon>Vibrionales</taxon>
        <taxon>Vibrionaceae</taxon>
        <taxon>Vibrio</taxon>
    </lineage>
</organism>
<evidence type="ECO:0000259" key="5">
    <source>
        <dbReference type="PROSITE" id="PS50931"/>
    </source>
</evidence>
<dbReference type="InterPro" id="IPR005119">
    <property type="entry name" value="LysR_subst-bd"/>
</dbReference>
<dbReference type="EMBL" id="JAKRRX010000053">
    <property type="protein sequence ID" value="MCW8334335.1"/>
    <property type="molecule type" value="Genomic_DNA"/>
</dbReference>
<evidence type="ECO:0000313" key="6">
    <source>
        <dbReference type="EMBL" id="MCW8334335.1"/>
    </source>
</evidence>
<comment type="caution">
    <text evidence="6">The sequence shown here is derived from an EMBL/GenBank/DDBJ whole genome shotgun (WGS) entry which is preliminary data.</text>
</comment>
<dbReference type="SUPFAM" id="SSF46785">
    <property type="entry name" value="Winged helix' DNA-binding domain"/>
    <property type="match status" value="1"/>
</dbReference>
<dbReference type="Pfam" id="PF00126">
    <property type="entry name" value="HTH_1"/>
    <property type="match status" value="1"/>
</dbReference>
<protein>
    <submittedName>
        <fullName evidence="6">LysR family transcriptional regulator</fullName>
    </submittedName>
</protein>
<evidence type="ECO:0000313" key="7">
    <source>
        <dbReference type="Proteomes" id="UP001155586"/>
    </source>
</evidence>
<keyword evidence="7" id="KW-1185">Reference proteome</keyword>
<dbReference type="GO" id="GO:0000976">
    <property type="term" value="F:transcription cis-regulatory region binding"/>
    <property type="evidence" value="ECO:0007669"/>
    <property type="project" value="TreeGrafter"/>
</dbReference>
<sequence length="294" mass="33371">MFSIEQLEAFIATVESGSFSGAARKLGKVQSAVSQHIINLEIDTNVALFDRERRYPKLTSDGHKLLPYARATLLQHQRLKNTAKNLFNEPDNRLVLGIDEGIPLKQISLLIQQLEQDYPNIDLECLSASSTDVIDLVVSGRATTGLVFSELSLPSSLDFESIGTVHFDVYASPNHPCTKRTQANIDELRLFRQLIIRSKNQTTSFFHQAFSPDIWYADNYYMLLEFTIRGFGWSLLPSHLAENALHSGELVRVPVDFEQLGWVANVDVIQHQTWSHDPMHKKARQLLRNLLNEI</sequence>
<keyword evidence="2" id="KW-0805">Transcription regulation</keyword>
<keyword evidence="4" id="KW-0804">Transcription</keyword>
<dbReference type="Proteomes" id="UP001155586">
    <property type="component" value="Unassembled WGS sequence"/>
</dbReference>
<evidence type="ECO:0000256" key="2">
    <source>
        <dbReference type="ARBA" id="ARBA00023015"/>
    </source>
</evidence>
<accession>A0A9X3CER2</accession>
<dbReference type="AlphaFoldDB" id="A0A9X3CER2"/>
<comment type="similarity">
    <text evidence="1">Belongs to the LysR transcriptional regulatory family.</text>
</comment>
<dbReference type="GO" id="GO:0003700">
    <property type="term" value="F:DNA-binding transcription factor activity"/>
    <property type="evidence" value="ECO:0007669"/>
    <property type="project" value="InterPro"/>
</dbReference>
<dbReference type="PANTHER" id="PTHR30126:SF91">
    <property type="entry name" value="LYSR FAMILY TRANSCRIPTIONAL REGULATOR"/>
    <property type="match status" value="1"/>
</dbReference>
<evidence type="ECO:0000256" key="4">
    <source>
        <dbReference type="ARBA" id="ARBA00023163"/>
    </source>
</evidence>
<dbReference type="Pfam" id="PF03466">
    <property type="entry name" value="LysR_substrate"/>
    <property type="match status" value="1"/>
</dbReference>
<dbReference type="PANTHER" id="PTHR30126">
    <property type="entry name" value="HTH-TYPE TRANSCRIPTIONAL REGULATOR"/>
    <property type="match status" value="1"/>
</dbReference>
<evidence type="ECO:0000256" key="3">
    <source>
        <dbReference type="ARBA" id="ARBA00023125"/>
    </source>
</evidence>
<gene>
    <name evidence="6" type="ORF">MD483_10935</name>
</gene>
<reference evidence="6" key="1">
    <citation type="submission" date="2022-02" db="EMBL/GenBank/DDBJ databases">
        <title>Vibrio sp. nov., a new bacterium isolated from Bohai sea, China.</title>
        <authorList>
            <person name="Yuan Y."/>
        </authorList>
    </citation>
    <scope>NUCLEOTIDE SEQUENCE</scope>
    <source>
        <strain evidence="6">DBSS07</strain>
    </source>
</reference>
<dbReference type="RefSeq" id="WP_265687703.1">
    <property type="nucleotide sequence ID" value="NZ_JAKRRX010000053.1"/>
</dbReference>
<dbReference type="Gene3D" id="1.10.10.10">
    <property type="entry name" value="Winged helix-like DNA-binding domain superfamily/Winged helix DNA-binding domain"/>
    <property type="match status" value="1"/>
</dbReference>
<proteinExistence type="inferred from homology"/>
<evidence type="ECO:0000256" key="1">
    <source>
        <dbReference type="ARBA" id="ARBA00009437"/>
    </source>
</evidence>
<dbReference type="SUPFAM" id="SSF53850">
    <property type="entry name" value="Periplasmic binding protein-like II"/>
    <property type="match status" value="1"/>
</dbReference>
<keyword evidence="3" id="KW-0238">DNA-binding</keyword>
<dbReference type="InterPro" id="IPR036388">
    <property type="entry name" value="WH-like_DNA-bd_sf"/>
</dbReference>
<dbReference type="InterPro" id="IPR036390">
    <property type="entry name" value="WH_DNA-bd_sf"/>
</dbReference>
<feature type="domain" description="HTH lysR-type" evidence="5">
    <location>
        <begin position="2"/>
        <end position="59"/>
    </location>
</feature>
<dbReference type="CDD" id="cd05466">
    <property type="entry name" value="PBP2_LTTR_substrate"/>
    <property type="match status" value="1"/>
</dbReference>
<dbReference type="Gene3D" id="3.40.190.290">
    <property type="match status" value="1"/>
</dbReference>
<dbReference type="InterPro" id="IPR000847">
    <property type="entry name" value="LysR_HTH_N"/>
</dbReference>
<name>A0A9X3CER2_9VIBR</name>
<dbReference type="PROSITE" id="PS50931">
    <property type="entry name" value="HTH_LYSR"/>
    <property type="match status" value="1"/>
</dbReference>